<gene>
    <name evidence="9" type="primary">6050358</name>
    <name evidence="8" type="ORF">CpipJ_CPIJ016881</name>
</gene>
<dbReference type="PANTHER" id="PTHR21208">
    <property type="entry name" value="ADP-DEPENDENT GLUCOKINASE"/>
    <property type="match status" value="1"/>
</dbReference>
<evidence type="ECO:0000256" key="5">
    <source>
        <dbReference type="ARBA" id="ARBA00022842"/>
    </source>
</evidence>
<keyword evidence="1" id="KW-0963">Cytoplasm</keyword>
<sequence>MGSVSSYFSLLTVLSVFAALFAIIYQGYLASLDLRSLTDILKNLNHLEFAVQVSKPRVAIGYGSCSDLYVKAVDFLNFTEALQRSLDQTTPFNVDDITTEDEFLQSFAYYFQRGAAAERFTGNKELFQKLVRLAKKHPVAEPRWALGGNAPVIGSRLASEGAEVVLAAKMSSKLKTHLRPDVRLTGSLIEEDDIHLILEYKTGDRWGTLESPRANRYILHSDYHNPFITSLEEFELWAGYSAVDQTTRRTTEYPDELKERELLVKRVLFFASSRTNESRK</sequence>
<keyword evidence="7" id="KW-0472">Membrane</keyword>
<reference evidence="8" key="1">
    <citation type="submission" date="2007-03" db="EMBL/GenBank/DDBJ databases">
        <title>Annotation of Culex pipiens quinquefasciatus.</title>
        <authorList>
            <consortium name="The Broad Institute Genome Sequencing Platform"/>
            <person name="Atkinson P.W."/>
            <person name="Hemingway J."/>
            <person name="Christensen B.M."/>
            <person name="Higgs S."/>
            <person name="Kodira C."/>
            <person name="Hannick L."/>
            <person name="Megy K."/>
            <person name="O'Leary S."/>
            <person name="Pearson M."/>
            <person name="Haas B.J."/>
            <person name="Mauceli E."/>
            <person name="Wortman J.R."/>
            <person name="Lee N.H."/>
            <person name="Guigo R."/>
            <person name="Stanke M."/>
            <person name="Alvarado L."/>
            <person name="Amedeo P."/>
            <person name="Antoine C.H."/>
            <person name="Arensburger P."/>
            <person name="Bidwell S.L."/>
            <person name="Crawford M."/>
            <person name="Camaro F."/>
            <person name="Devon K."/>
            <person name="Engels R."/>
            <person name="Hammond M."/>
            <person name="Howarth C."/>
            <person name="Koehrsen M."/>
            <person name="Lawson D."/>
            <person name="Montgomery P."/>
            <person name="Nene V."/>
            <person name="Nusbaum C."/>
            <person name="Puiu D."/>
            <person name="Romero-Severson J."/>
            <person name="Severson D.W."/>
            <person name="Shumway M."/>
            <person name="Sisk P."/>
            <person name="Stolte C."/>
            <person name="Zeng Q."/>
            <person name="Eisenstadt E."/>
            <person name="Fraser-Liggett C."/>
            <person name="Strausberg R."/>
            <person name="Galagan J."/>
            <person name="Birren B."/>
            <person name="Collins F.H."/>
        </authorList>
    </citation>
    <scope>NUCLEOTIDE SEQUENCE [LARGE SCALE GENOMIC DNA]</scope>
    <source>
        <strain evidence="8">JHB</strain>
    </source>
</reference>
<keyword evidence="5" id="KW-0460">Magnesium</keyword>
<evidence type="ECO:0000256" key="1">
    <source>
        <dbReference type="ARBA" id="ARBA00022490"/>
    </source>
</evidence>
<feature type="transmembrane region" description="Helical" evidence="7">
    <location>
        <begin position="6"/>
        <end position="25"/>
    </location>
</feature>
<evidence type="ECO:0000313" key="8">
    <source>
        <dbReference type="EMBL" id="EDS44268.1"/>
    </source>
</evidence>
<dbReference type="InterPro" id="IPR029056">
    <property type="entry name" value="Ribokinase-like"/>
</dbReference>
<dbReference type="Proteomes" id="UP000002320">
    <property type="component" value="Unassembled WGS sequence"/>
</dbReference>
<dbReference type="InParanoid" id="B0XBF6"/>
<reference evidence="9" key="2">
    <citation type="submission" date="2020-05" db="UniProtKB">
        <authorList>
            <consortium name="EnsemblMetazoa"/>
        </authorList>
    </citation>
    <scope>IDENTIFICATION</scope>
    <source>
        <strain evidence="9">JHB</strain>
    </source>
</reference>
<evidence type="ECO:0000256" key="7">
    <source>
        <dbReference type="SAM" id="Phobius"/>
    </source>
</evidence>
<dbReference type="SUPFAM" id="SSF53613">
    <property type="entry name" value="Ribokinase-like"/>
    <property type="match status" value="1"/>
</dbReference>
<keyword evidence="4" id="KW-0418">Kinase</keyword>
<dbReference type="EnsemblMetazoa" id="CPIJ016881-RA">
    <property type="protein sequence ID" value="CPIJ016881-PA"/>
    <property type="gene ID" value="CPIJ016881"/>
</dbReference>
<evidence type="ECO:0000256" key="4">
    <source>
        <dbReference type="ARBA" id="ARBA00022777"/>
    </source>
</evidence>
<evidence type="ECO:0000313" key="10">
    <source>
        <dbReference type="Proteomes" id="UP000002320"/>
    </source>
</evidence>
<dbReference type="VEuPathDB" id="VectorBase:CQUJHB017209"/>
<keyword evidence="3" id="KW-0479">Metal-binding</keyword>
<keyword evidence="10" id="KW-1185">Reference proteome</keyword>
<dbReference type="PROSITE" id="PS51255">
    <property type="entry name" value="ADPK"/>
    <property type="match status" value="1"/>
</dbReference>
<dbReference type="eggNOG" id="KOG4184">
    <property type="taxonomic scope" value="Eukaryota"/>
</dbReference>
<dbReference type="STRING" id="7176.B0XBF6"/>
<dbReference type="GO" id="GO:0043843">
    <property type="term" value="F:ADP-specific glucokinase activity"/>
    <property type="evidence" value="ECO:0007669"/>
    <property type="project" value="TreeGrafter"/>
</dbReference>
<dbReference type="PANTHER" id="PTHR21208:SF1">
    <property type="entry name" value="ADP-DEPENDENT GLUCOKINASE"/>
    <property type="match status" value="1"/>
</dbReference>
<dbReference type="HOGENOM" id="CLU_994831_0_0_1"/>
<dbReference type="GO" id="GO:0005783">
    <property type="term" value="C:endoplasmic reticulum"/>
    <property type="evidence" value="ECO:0007669"/>
    <property type="project" value="TreeGrafter"/>
</dbReference>
<evidence type="ECO:0000313" key="9">
    <source>
        <dbReference type="EnsemblMetazoa" id="CPIJ016881-PA"/>
    </source>
</evidence>
<dbReference type="GO" id="GO:0006096">
    <property type="term" value="P:glycolytic process"/>
    <property type="evidence" value="ECO:0007669"/>
    <property type="project" value="UniProtKB-KW"/>
</dbReference>
<accession>B0XBF6</accession>
<organism>
    <name type="scientific">Culex quinquefasciatus</name>
    <name type="common">Southern house mosquito</name>
    <name type="synonym">Culex pungens</name>
    <dbReference type="NCBI Taxonomy" id="7176"/>
    <lineage>
        <taxon>Eukaryota</taxon>
        <taxon>Metazoa</taxon>
        <taxon>Ecdysozoa</taxon>
        <taxon>Arthropoda</taxon>
        <taxon>Hexapoda</taxon>
        <taxon>Insecta</taxon>
        <taxon>Pterygota</taxon>
        <taxon>Neoptera</taxon>
        <taxon>Endopterygota</taxon>
        <taxon>Diptera</taxon>
        <taxon>Nematocera</taxon>
        <taxon>Culicoidea</taxon>
        <taxon>Culicidae</taxon>
        <taxon>Culicinae</taxon>
        <taxon>Culicini</taxon>
        <taxon>Culex</taxon>
        <taxon>Culex</taxon>
    </lineage>
</organism>
<keyword evidence="7" id="KW-1133">Transmembrane helix</keyword>
<dbReference type="GO" id="GO:0046872">
    <property type="term" value="F:metal ion binding"/>
    <property type="evidence" value="ECO:0007669"/>
    <property type="project" value="UniProtKB-KW"/>
</dbReference>
<keyword evidence="6" id="KW-0324">Glycolysis</keyword>
<evidence type="ECO:0000256" key="3">
    <source>
        <dbReference type="ARBA" id="ARBA00022723"/>
    </source>
</evidence>
<protein>
    <submittedName>
        <fullName evidence="8 9">Uncharacterized protein</fullName>
    </submittedName>
</protein>
<dbReference type="AlphaFoldDB" id="B0XBF6"/>
<dbReference type="Gene3D" id="3.40.1190.20">
    <property type="match status" value="1"/>
</dbReference>
<proteinExistence type="predicted"/>
<dbReference type="GO" id="GO:0006006">
    <property type="term" value="P:glucose metabolic process"/>
    <property type="evidence" value="ECO:0007669"/>
    <property type="project" value="TreeGrafter"/>
</dbReference>
<dbReference type="InterPro" id="IPR007666">
    <property type="entry name" value="ADP_PFK/GK"/>
</dbReference>
<dbReference type="EMBL" id="DS232633">
    <property type="protein sequence ID" value="EDS44268.1"/>
    <property type="molecule type" value="Genomic_DNA"/>
</dbReference>
<dbReference type="KEGG" id="cqu:CpipJ_CPIJ016881"/>
<evidence type="ECO:0000256" key="6">
    <source>
        <dbReference type="ARBA" id="ARBA00023152"/>
    </source>
</evidence>
<dbReference type="VEuPathDB" id="VectorBase:CPIJ016881"/>
<evidence type="ECO:0000256" key="2">
    <source>
        <dbReference type="ARBA" id="ARBA00022679"/>
    </source>
</evidence>
<keyword evidence="7" id="KW-0812">Transmembrane</keyword>
<dbReference type="OrthoDB" id="5847021at2759"/>
<dbReference type="Pfam" id="PF04587">
    <property type="entry name" value="ADP_PFK_GK"/>
    <property type="match status" value="1"/>
</dbReference>
<keyword evidence="2" id="KW-0808">Transferase</keyword>
<name>B0XBF6_CULQU</name>